<feature type="region of interest" description="Disordered" evidence="1">
    <location>
        <begin position="52"/>
        <end position="89"/>
    </location>
</feature>
<sequence length="89" mass="9825">MPESLARVEVAARRAALTDGRWRNREGIGMYQRSTSNGFRNILTEVEGAFPSLSRARSKSKSRSVSPQRRAALVSEQPAQSPRAGPSWP</sequence>
<gene>
    <name evidence="2" type="ORF">RDB_LOCUS126070</name>
</gene>
<proteinExistence type="predicted"/>
<reference evidence="2" key="1">
    <citation type="submission" date="2021-01" db="EMBL/GenBank/DDBJ databases">
        <authorList>
            <person name="Kaushik A."/>
        </authorList>
    </citation>
    <scope>NUCLEOTIDE SEQUENCE</scope>
    <source>
        <strain evidence="2">AG2-2IIIB</strain>
    </source>
</reference>
<dbReference type="AlphaFoldDB" id="A0A8H3CLR3"/>
<evidence type="ECO:0000313" key="3">
    <source>
        <dbReference type="Proteomes" id="UP000663843"/>
    </source>
</evidence>
<evidence type="ECO:0000313" key="2">
    <source>
        <dbReference type="EMBL" id="CAE6488173.1"/>
    </source>
</evidence>
<dbReference type="Proteomes" id="UP000663843">
    <property type="component" value="Unassembled WGS sequence"/>
</dbReference>
<protein>
    <submittedName>
        <fullName evidence="2">Uncharacterized protein</fullName>
    </submittedName>
</protein>
<evidence type="ECO:0000256" key="1">
    <source>
        <dbReference type="SAM" id="MobiDB-lite"/>
    </source>
</evidence>
<comment type="caution">
    <text evidence="2">The sequence shown here is derived from an EMBL/GenBank/DDBJ whole genome shotgun (WGS) entry which is preliminary data.</text>
</comment>
<accession>A0A8H3CLR3</accession>
<name>A0A8H3CLR3_9AGAM</name>
<organism evidence="2 3">
    <name type="scientific">Rhizoctonia solani</name>
    <dbReference type="NCBI Taxonomy" id="456999"/>
    <lineage>
        <taxon>Eukaryota</taxon>
        <taxon>Fungi</taxon>
        <taxon>Dikarya</taxon>
        <taxon>Basidiomycota</taxon>
        <taxon>Agaricomycotina</taxon>
        <taxon>Agaricomycetes</taxon>
        <taxon>Cantharellales</taxon>
        <taxon>Ceratobasidiaceae</taxon>
        <taxon>Rhizoctonia</taxon>
    </lineage>
</organism>
<dbReference type="EMBL" id="CAJMWT010004313">
    <property type="protein sequence ID" value="CAE6488173.1"/>
    <property type="molecule type" value="Genomic_DNA"/>
</dbReference>